<dbReference type="PANTHER" id="PTHR11895">
    <property type="entry name" value="TRANSAMIDASE"/>
    <property type="match status" value="1"/>
</dbReference>
<dbReference type="EMBL" id="CP088147">
    <property type="protein sequence ID" value="UTU54460.1"/>
    <property type="molecule type" value="Genomic_DNA"/>
</dbReference>
<dbReference type="SUPFAM" id="SSF75304">
    <property type="entry name" value="Amidase signature (AS) enzymes"/>
    <property type="match status" value="1"/>
</dbReference>
<dbReference type="InterPro" id="IPR023631">
    <property type="entry name" value="Amidase_dom"/>
</dbReference>
<accession>A0AB38TI11</accession>
<reference evidence="3 4" key="1">
    <citation type="journal article" date="2022" name="Microbiol. Resour. Announc.">
        <title>Complete Genome Sequence of Mesorhizobium ciceri Strain R30, a Rhizobium Used as a Commercial Inoculant for Chickpea in Argentina.</title>
        <authorList>
            <person name="Foresto E."/>
            <person name="Revale S."/>
            <person name="Primo E."/>
            <person name="Nievas F."/>
            <person name="Carezzano E."/>
            <person name="Puente M."/>
            <person name="Alzari P."/>
            <person name="Mart M."/>
            <person name="Ben-Assaya M."/>
            <person name="Mornico D."/>
            <person name="Santoro M."/>
            <person name="Mart F."/>
            <person name="Giordano W."/>
            <person name="Bogino P."/>
        </authorList>
    </citation>
    <scope>NUCLEOTIDE SEQUENCE [LARGE SCALE GENOMIC DNA]</scope>
    <source>
        <strain evidence="3 4">R30</strain>
    </source>
</reference>
<dbReference type="Gene3D" id="3.90.1300.10">
    <property type="entry name" value="Amidase signature (AS) domain"/>
    <property type="match status" value="1"/>
</dbReference>
<dbReference type="RefSeq" id="WP_032899531.1">
    <property type="nucleotide sequence ID" value="NZ_CP088147.1"/>
</dbReference>
<organism evidence="3 4">
    <name type="scientific">Mesorhizobium ciceri</name>
    <dbReference type="NCBI Taxonomy" id="39645"/>
    <lineage>
        <taxon>Bacteria</taxon>
        <taxon>Pseudomonadati</taxon>
        <taxon>Pseudomonadota</taxon>
        <taxon>Alphaproteobacteria</taxon>
        <taxon>Hyphomicrobiales</taxon>
        <taxon>Phyllobacteriaceae</taxon>
        <taxon>Mesorhizobium</taxon>
    </lineage>
</organism>
<evidence type="ECO:0000256" key="1">
    <source>
        <dbReference type="ARBA" id="ARBA00009199"/>
    </source>
</evidence>
<evidence type="ECO:0000313" key="3">
    <source>
        <dbReference type="EMBL" id="UTU54460.1"/>
    </source>
</evidence>
<dbReference type="InterPro" id="IPR036928">
    <property type="entry name" value="AS_sf"/>
</dbReference>
<evidence type="ECO:0000313" key="4">
    <source>
        <dbReference type="Proteomes" id="UP001060070"/>
    </source>
</evidence>
<protein>
    <submittedName>
        <fullName evidence="3">Amidase</fullName>
    </submittedName>
</protein>
<proteinExistence type="inferred from homology"/>
<dbReference type="AlphaFoldDB" id="A0AB38TI11"/>
<dbReference type="GO" id="GO:0003824">
    <property type="term" value="F:catalytic activity"/>
    <property type="evidence" value="ECO:0007669"/>
    <property type="project" value="InterPro"/>
</dbReference>
<name>A0AB38TI11_9HYPH</name>
<gene>
    <name evidence="3" type="ORF">LRP29_14160</name>
</gene>
<evidence type="ECO:0000259" key="2">
    <source>
        <dbReference type="Pfam" id="PF01425"/>
    </source>
</evidence>
<feature type="domain" description="Amidase" evidence="2">
    <location>
        <begin position="42"/>
        <end position="469"/>
    </location>
</feature>
<comment type="similarity">
    <text evidence="1">Belongs to the amidase family.</text>
</comment>
<sequence length="483" mass="50878">MLNQQTRAIDANVPEAVELTRLGVSGAAEAIRRGEISAENYVSALLAKARRKEGLRAFITLDEPGALSAAREADKARAKGVNAPLLGVPLGIKDSYLTAGVRTSLGVGALKDFQPTEDADAVATLKAAGAIVLGKTNLVELSYGLTGENGPYGQVGNPHAPDHVTGGSSSGSAAAVAAGLAPATLGGDTIGSIRVPASLCGVVGFKPTTRRWPRGGVAPISHTLDTTGVFARGVEDCVLIDQVVTGAPAAELDCRADLKGTRFAFAPRQYLNAVDPEVEARFRNTLLRLAEAGAEIVEIDLGGDFQALALRTTWSLFFRETKASLSDFLERHAIPVAFEDLHVGLRAGVKDAWDHFVIPGAPGYLSEQAYHALTADRLAVKERMSEIFTRHGAHALIFPTTPCTAPRVERQMQFTVGDQEVDFRVLANNTIPASAAGLPGVSLPIGLDSHDLPIGLELDGPESEDRALLGLAARVEKALRARQ</sequence>
<keyword evidence="4" id="KW-1185">Reference proteome</keyword>
<dbReference type="PANTHER" id="PTHR11895:SF151">
    <property type="entry name" value="GLUTAMYL-TRNA(GLN) AMIDOTRANSFERASE SUBUNIT A"/>
    <property type="match status" value="1"/>
</dbReference>
<dbReference type="InterPro" id="IPR000120">
    <property type="entry name" value="Amidase"/>
</dbReference>
<dbReference type="Pfam" id="PF01425">
    <property type="entry name" value="Amidase"/>
    <property type="match status" value="1"/>
</dbReference>
<dbReference type="Proteomes" id="UP001060070">
    <property type="component" value="Chromosome"/>
</dbReference>